<dbReference type="Proteomes" id="UP000199340">
    <property type="component" value="Unassembled WGS sequence"/>
</dbReference>
<dbReference type="InterPro" id="IPR029787">
    <property type="entry name" value="Nucleotide_cyclase"/>
</dbReference>
<evidence type="ECO:0000313" key="7">
    <source>
        <dbReference type="Proteomes" id="UP000199340"/>
    </source>
</evidence>
<dbReference type="InterPro" id="IPR050469">
    <property type="entry name" value="Diguanylate_Cyclase"/>
</dbReference>
<accession>A0A1G8IEX3</accession>
<dbReference type="SMART" id="SM00448">
    <property type="entry name" value="REC"/>
    <property type="match status" value="1"/>
</dbReference>
<dbReference type="PANTHER" id="PTHR45138:SF9">
    <property type="entry name" value="DIGUANYLATE CYCLASE DGCM-RELATED"/>
    <property type="match status" value="1"/>
</dbReference>
<sequence length="461" mass="49073">MPGRVLIVDSVSTNRIVLRARLAAAFFDVEQAASGRDAIGHLNNGAPSLAIIAADLPDMPGIALCQRIRARHPAGTLPIIMVARTLDTCQRLDALQAGADVVLERPLNEALLLSRIRCLLRATGGMEELRLREGSNRALGLSEAAQGFHGPGRIAIIGGPEQRANLLAGSLNDRLIHRVDRAQGLDLLRSSNRRGRPDLGIVLLSNAADDNGMHVIAALRAQPETRNLAIMALLAEDDDALMAEALDHGANDAMALAGPKAELDLRLERLIVGKRRADRLRDTVHDGLRAAVTDPLTGLYNRRHALPQLGRMAQEACDHGESLAVMIADLDHFKSVNDRFGHAAGDAVLKKVAQRLRTALRPGDLLARIGGEEFLIAMPRLSCHDAQAAARMLCRAVGKSPIPVAGCPATIRQTVSVGLAMSGHTSAVPSGEALLEQADRALYSAKSCGRNTVTLAEQSAA</sequence>
<dbReference type="GO" id="GO:0000160">
    <property type="term" value="P:phosphorelay signal transduction system"/>
    <property type="evidence" value="ECO:0007669"/>
    <property type="project" value="InterPro"/>
</dbReference>
<dbReference type="EMBL" id="FNEB01000001">
    <property type="protein sequence ID" value="SDI17281.1"/>
    <property type="molecule type" value="Genomic_DNA"/>
</dbReference>
<protein>
    <recommendedName>
        <fullName evidence="1">diguanylate cyclase</fullName>
        <ecNumber evidence="1">2.7.7.65</ecNumber>
    </recommendedName>
</protein>
<dbReference type="PANTHER" id="PTHR45138">
    <property type="entry name" value="REGULATORY COMPONENTS OF SENSORY TRANSDUCTION SYSTEM"/>
    <property type="match status" value="1"/>
</dbReference>
<dbReference type="NCBIfam" id="TIGR00254">
    <property type="entry name" value="GGDEF"/>
    <property type="match status" value="1"/>
</dbReference>
<evidence type="ECO:0000313" key="6">
    <source>
        <dbReference type="EMBL" id="SDI17281.1"/>
    </source>
</evidence>
<comment type="catalytic activity">
    <reaction evidence="2">
        <text>2 GTP = 3',3'-c-di-GMP + 2 diphosphate</text>
        <dbReference type="Rhea" id="RHEA:24898"/>
        <dbReference type="ChEBI" id="CHEBI:33019"/>
        <dbReference type="ChEBI" id="CHEBI:37565"/>
        <dbReference type="ChEBI" id="CHEBI:58805"/>
        <dbReference type="EC" id="2.7.7.65"/>
    </reaction>
</comment>
<dbReference type="InterPro" id="IPR000160">
    <property type="entry name" value="GGDEF_dom"/>
</dbReference>
<name>A0A1G8IEX3_9RHOB</name>
<dbReference type="CDD" id="cd01949">
    <property type="entry name" value="GGDEF"/>
    <property type="match status" value="1"/>
</dbReference>
<dbReference type="Pfam" id="PF00990">
    <property type="entry name" value="GGDEF"/>
    <property type="match status" value="1"/>
</dbReference>
<dbReference type="Gene3D" id="3.30.70.270">
    <property type="match status" value="1"/>
</dbReference>
<dbReference type="OrthoDB" id="9812260at2"/>
<proteinExistence type="predicted"/>
<dbReference type="GO" id="GO:0052621">
    <property type="term" value="F:diguanylate cyclase activity"/>
    <property type="evidence" value="ECO:0007669"/>
    <property type="project" value="UniProtKB-EC"/>
</dbReference>
<dbReference type="SUPFAM" id="SSF55073">
    <property type="entry name" value="Nucleotide cyclase"/>
    <property type="match status" value="1"/>
</dbReference>
<evidence type="ECO:0000259" key="4">
    <source>
        <dbReference type="PROSITE" id="PS50110"/>
    </source>
</evidence>
<dbReference type="InterPro" id="IPR011006">
    <property type="entry name" value="CheY-like_superfamily"/>
</dbReference>
<feature type="domain" description="Response regulatory" evidence="4">
    <location>
        <begin position="153"/>
        <end position="271"/>
    </location>
</feature>
<dbReference type="SUPFAM" id="SSF52172">
    <property type="entry name" value="CheY-like"/>
    <property type="match status" value="2"/>
</dbReference>
<organism evidence="6 7">
    <name type="scientific">Lutimaribacter saemankumensis</name>
    <dbReference type="NCBI Taxonomy" id="490829"/>
    <lineage>
        <taxon>Bacteria</taxon>
        <taxon>Pseudomonadati</taxon>
        <taxon>Pseudomonadota</taxon>
        <taxon>Alphaproteobacteria</taxon>
        <taxon>Rhodobacterales</taxon>
        <taxon>Roseobacteraceae</taxon>
        <taxon>Lutimaribacter</taxon>
    </lineage>
</organism>
<evidence type="ECO:0000256" key="1">
    <source>
        <dbReference type="ARBA" id="ARBA00012528"/>
    </source>
</evidence>
<evidence type="ECO:0000259" key="5">
    <source>
        <dbReference type="PROSITE" id="PS50887"/>
    </source>
</evidence>
<dbReference type="FunFam" id="3.30.70.270:FF:000001">
    <property type="entry name" value="Diguanylate cyclase domain protein"/>
    <property type="match status" value="1"/>
</dbReference>
<dbReference type="EC" id="2.7.7.65" evidence="1"/>
<dbReference type="Gene3D" id="3.40.50.2300">
    <property type="match status" value="1"/>
</dbReference>
<comment type="caution">
    <text evidence="3">Lacks conserved residue(s) required for the propagation of feature annotation.</text>
</comment>
<feature type="domain" description="Response regulatory" evidence="4">
    <location>
        <begin position="4"/>
        <end position="120"/>
    </location>
</feature>
<dbReference type="PROSITE" id="PS50887">
    <property type="entry name" value="GGDEF"/>
    <property type="match status" value="1"/>
</dbReference>
<dbReference type="PROSITE" id="PS50110">
    <property type="entry name" value="RESPONSE_REGULATORY"/>
    <property type="match status" value="2"/>
</dbReference>
<evidence type="ECO:0000256" key="2">
    <source>
        <dbReference type="ARBA" id="ARBA00034247"/>
    </source>
</evidence>
<keyword evidence="7" id="KW-1185">Reference proteome</keyword>
<dbReference type="AlphaFoldDB" id="A0A1G8IEX3"/>
<dbReference type="Pfam" id="PF00072">
    <property type="entry name" value="Response_reg"/>
    <property type="match status" value="1"/>
</dbReference>
<dbReference type="CDD" id="cd00156">
    <property type="entry name" value="REC"/>
    <property type="match status" value="1"/>
</dbReference>
<dbReference type="InterPro" id="IPR043128">
    <property type="entry name" value="Rev_trsase/Diguanyl_cyclase"/>
</dbReference>
<feature type="domain" description="GGDEF" evidence="5">
    <location>
        <begin position="321"/>
        <end position="458"/>
    </location>
</feature>
<gene>
    <name evidence="6" type="ORF">SAMN05421850_101887</name>
</gene>
<dbReference type="STRING" id="490829.SAMN05421850_101887"/>
<reference evidence="6 7" key="1">
    <citation type="submission" date="2016-10" db="EMBL/GenBank/DDBJ databases">
        <authorList>
            <person name="de Groot N.N."/>
        </authorList>
    </citation>
    <scope>NUCLEOTIDE SEQUENCE [LARGE SCALE GENOMIC DNA]</scope>
    <source>
        <strain evidence="6 7">DSM 28010</strain>
    </source>
</reference>
<evidence type="ECO:0000256" key="3">
    <source>
        <dbReference type="PROSITE-ProRule" id="PRU00169"/>
    </source>
</evidence>
<dbReference type="RefSeq" id="WP_090026781.1">
    <property type="nucleotide sequence ID" value="NZ_FNEB01000001.1"/>
</dbReference>
<dbReference type="SMART" id="SM00267">
    <property type="entry name" value="GGDEF"/>
    <property type="match status" value="1"/>
</dbReference>
<dbReference type="InterPro" id="IPR001789">
    <property type="entry name" value="Sig_transdc_resp-reg_receiver"/>
</dbReference>